<feature type="region of interest" description="Disordered" evidence="1">
    <location>
        <begin position="187"/>
        <end position="210"/>
    </location>
</feature>
<dbReference type="GeneID" id="113430492"/>
<dbReference type="KEGG" id="nss:113430492"/>
<organism evidence="2 3">
    <name type="scientific">Notechis scutatus</name>
    <name type="common">mainland tiger snake</name>
    <dbReference type="NCBI Taxonomy" id="8663"/>
    <lineage>
        <taxon>Eukaryota</taxon>
        <taxon>Metazoa</taxon>
        <taxon>Chordata</taxon>
        <taxon>Craniata</taxon>
        <taxon>Vertebrata</taxon>
        <taxon>Euteleostomi</taxon>
        <taxon>Lepidosauria</taxon>
        <taxon>Squamata</taxon>
        <taxon>Bifurcata</taxon>
        <taxon>Unidentata</taxon>
        <taxon>Episquamata</taxon>
        <taxon>Toxicofera</taxon>
        <taxon>Serpentes</taxon>
        <taxon>Colubroidea</taxon>
        <taxon>Elapidae</taxon>
        <taxon>Hydrophiinae</taxon>
        <taxon>Notechis</taxon>
    </lineage>
</organism>
<evidence type="ECO:0000256" key="1">
    <source>
        <dbReference type="SAM" id="MobiDB-lite"/>
    </source>
</evidence>
<dbReference type="RefSeq" id="XP_026548721.1">
    <property type="nucleotide sequence ID" value="XM_026692936.1"/>
</dbReference>
<dbReference type="Proteomes" id="UP000504612">
    <property type="component" value="Unplaced"/>
</dbReference>
<keyword evidence="2" id="KW-1185">Reference proteome</keyword>
<evidence type="ECO:0000313" key="2">
    <source>
        <dbReference type="Proteomes" id="UP000504612"/>
    </source>
</evidence>
<reference evidence="3" key="1">
    <citation type="submission" date="2025-08" db="UniProtKB">
        <authorList>
            <consortium name="RefSeq"/>
        </authorList>
    </citation>
    <scope>IDENTIFICATION</scope>
</reference>
<evidence type="ECO:0000313" key="3">
    <source>
        <dbReference type="RefSeq" id="XP_026548721.1"/>
    </source>
</evidence>
<protein>
    <submittedName>
        <fullName evidence="3">Uncharacterized protein LOC113430492</fullName>
    </submittedName>
</protein>
<name>A0A6J1W0C6_9SAUR</name>
<feature type="region of interest" description="Disordered" evidence="1">
    <location>
        <begin position="56"/>
        <end position="76"/>
    </location>
</feature>
<dbReference type="AlphaFoldDB" id="A0A6J1W0C6"/>
<gene>
    <name evidence="3" type="primary">LOC113430492</name>
</gene>
<proteinExistence type="predicted"/>
<sequence length="244" mass="26280">MSWKLQIPQHQPHLSLVLEDQTSVGNDRLAEAGSPVGAVPQPLGFLPMSGRLLKSESEDSGVELASGDHVPLTPAESEKSFSLDCLDGDDSVPALQEGLPKERPEAPLPVLDWACQDFHFKRKLGNVAQRSQKNHLSIPKKPPPHLEELKSCHHPCQPVRVEGILNETSGGYNQATSGGSFIEEEKGKGEVSVGKMPVGPSGPEESSETALVEQRQLLAAGLKVEGLCRGIPGDVREQRAKGHY</sequence>
<accession>A0A6J1W0C6</accession>